<reference evidence="1 2" key="1">
    <citation type="submission" date="2023-10" db="EMBL/GenBank/DDBJ databases">
        <authorList>
            <person name="Botero Cardona J."/>
        </authorList>
    </citation>
    <scope>NUCLEOTIDE SEQUENCE [LARGE SCALE GENOMIC DNA]</scope>
    <source>
        <strain evidence="1 2">R-55214</strain>
    </source>
</reference>
<evidence type="ECO:0000313" key="2">
    <source>
        <dbReference type="Proteomes" id="UP001314166"/>
    </source>
</evidence>
<organism evidence="1 2">
    <name type="scientific">Fructobacillus evanidus</name>
    <dbReference type="NCBI Taxonomy" id="3064281"/>
    <lineage>
        <taxon>Bacteria</taxon>
        <taxon>Bacillati</taxon>
        <taxon>Bacillota</taxon>
        <taxon>Bacilli</taxon>
        <taxon>Lactobacillales</taxon>
        <taxon>Lactobacillaceae</taxon>
        <taxon>Fructobacillus</taxon>
    </lineage>
</organism>
<dbReference type="EMBL" id="CAUZMB010000003">
    <property type="protein sequence ID" value="CAK1235433.1"/>
    <property type="molecule type" value="Genomic_DNA"/>
</dbReference>
<evidence type="ECO:0008006" key="3">
    <source>
        <dbReference type="Google" id="ProtNLM"/>
    </source>
</evidence>
<evidence type="ECO:0000313" key="1">
    <source>
        <dbReference type="EMBL" id="CAK1235433.1"/>
    </source>
</evidence>
<dbReference type="Proteomes" id="UP001314166">
    <property type="component" value="Unassembled WGS sequence"/>
</dbReference>
<gene>
    <name evidence="1" type="ORF">R55214_HHFBAMCI_00559</name>
</gene>
<keyword evidence="2" id="KW-1185">Reference proteome</keyword>
<sequence length="92" mass="11112">MLEYAETHQENMGRYGRENFNFWVELVDTLDNYTKDLAPEIIEMEKDHYKNKKPFGEFYNITAPTAEIERINRDLRRLARSIKQTERIQATR</sequence>
<accession>A0ABM9MS47</accession>
<comment type="caution">
    <text evidence="1">The sequence shown here is derived from an EMBL/GenBank/DDBJ whole genome shotgun (WGS) entry which is preliminary data.</text>
</comment>
<name>A0ABM9MS47_9LACO</name>
<protein>
    <recommendedName>
        <fullName evidence="3">Transposase</fullName>
    </recommendedName>
</protein>
<proteinExistence type="predicted"/>